<proteinExistence type="predicted"/>
<dbReference type="OrthoDB" id="2895965at2759"/>
<reference evidence="1 2" key="1">
    <citation type="journal article" date="2014" name="BMC Genomics">
        <title>Genome and secretome analysis of the hemibiotrophic fungal pathogen, Moniliophthora roreri, which causes frosty pod rot disease of cacao: mechanisms of the biotrophic and necrotrophic phases.</title>
        <authorList>
            <person name="Meinhardt L.W."/>
            <person name="Costa G.G.L."/>
            <person name="Thomazella D.P.T."/>
            <person name="Teixeira P.J.P.L."/>
            <person name="Carazzolle M.F."/>
            <person name="Schuster S.C."/>
            <person name="Carlson J.E."/>
            <person name="Guiltinan M.J."/>
            <person name="Mieczkowski P."/>
            <person name="Farmer A."/>
            <person name="Ramaraj T."/>
            <person name="Crozier J."/>
            <person name="Davis R.E."/>
            <person name="Shao J."/>
            <person name="Melnick R.L."/>
            <person name="Pereira G.A.G."/>
            <person name="Bailey B.A."/>
        </authorList>
    </citation>
    <scope>NUCLEOTIDE SEQUENCE [LARGE SCALE GENOMIC DNA]</scope>
    <source>
        <strain evidence="1 2">MCA 2997</strain>
    </source>
</reference>
<keyword evidence="2" id="KW-1185">Reference proteome</keyword>
<comment type="caution">
    <text evidence="1">The sequence shown here is derived from an EMBL/GenBank/DDBJ whole genome shotgun (WGS) entry which is preliminary data.</text>
</comment>
<gene>
    <name evidence="1" type="ORF">Moror_4666</name>
</gene>
<dbReference type="HOGENOM" id="CLU_462355_0_0_1"/>
<dbReference type="AlphaFoldDB" id="V2WZJ4"/>
<name>V2WZJ4_MONRO</name>
<evidence type="ECO:0000313" key="2">
    <source>
        <dbReference type="Proteomes" id="UP000017559"/>
    </source>
</evidence>
<protein>
    <submittedName>
        <fullName evidence="1">Uncharacterized protein</fullName>
    </submittedName>
</protein>
<accession>V2WZJ4</accession>
<organism evidence="1 2">
    <name type="scientific">Moniliophthora roreri (strain MCA 2997)</name>
    <name type="common">Cocoa frosty pod rot fungus</name>
    <name type="synonym">Crinipellis roreri</name>
    <dbReference type="NCBI Taxonomy" id="1381753"/>
    <lineage>
        <taxon>Eukaryota</taxon>
        <taxon>Fungi</taxon>
        <taxon>Dikarya</taxon>
        <taxon>Basidiomycota</taxon>
        <taxon>Agaricomycotina</taxon>
        <taxon>Agaricomycetes</taxon>
        <taxon>Agaricomycetidae</taxon>
        <taxon>Agaricales</taxon>
        <taxon>Marasmiineae</taxon>
        <taxon>Marasmiaceae</taxon>
        <taxon>Moniliophthora</taxon>
    </lineage>
</organism>
<dbReference type="Proteomes" id="UP000017559">
    <property type="component" value="Unassembled WGS sequence"/>
</dbReference>
<dbReference type="EMBL" id="AWSO01000295">
    <property type="protein sequence ID" value="ESK92268.1"/>
    <property type="molecule type" value="Genomic_DNA"/>
</dbReference>
<dbReference type="KEGG" id="mrr:Moror_4666"/>
<sequence length="607" mass="69609">MPHKRVVGVCAAKGVDGICCGERVELDEGRWCPRHCKQRNVLYRNYKAYKAAVDSFPEEKAEQIIKNVKTLSSLERVRASYDILKTKRRSLQGCIKAKECFFTRFYGNDMDFGTRMYGRLLQRKSDELDTVIAAIEDRYQELLLSAEGALWVLDGNQPSGVVSQFFEACCEYPESTLEEARLPAPKDKGEHKAIVDPVEEGMKRKRYAMIIGIWDYIASLCTPPESLFFRERLNIIHAHIARCICSDATLFLTARKYKTVEDFLRDLNLDVLVLEKLIKVLSQHNVHCIRAAIDDILRPEDDTGEYFTFLGMKLHRHLGETFPFHAWGHWAVFFPSPCLCAVKKSFSKARQISLSSKYMQLHGIRCRRLSQYHEKLHKSISILDLCGIHVAYLDPGGLRHSIEKVTESDGRCHWIETQHTIAFHGSIAFDEPLAGPFVAACTRRPDFMIRIRRGPNDEVANFPEVLWSCRFRHARTFGELDKAFWKIGAVPKSEQLSDCQRYLSNGMPLKDCLEFEAFDTSDCDFDHALFKLAKICLDIHGVKDLDGLYKRFISSYVKEGELQLDDEGEVLAINCLPEEAWLMRMYLLGAELPAFSSDHISFSNRFL</sequence>
<evidence type="ECO:0000313" key="1">
    <source>
        <dbReference type="EMBL" id="ESK92268.1"/>
    </source>
</evidence>